<gene>
    <name evidence="1" type="ordered locus">RSal33209_2714</name>
</gene>
<evidence type="ECO:0000313" key="1">
    <source>
        <dbReference type="EMBL" id="ABY24439.1"/>
    </source>
</evidence>
<dbReference type="HOGENOM" id="CLU_125054_2_2_11"/>
<dbReference type="SUPFAM" id="SSF52833">
    <property type="entry name" value="Thioredoxin-like"/>
    <property type="match status" value="1"/>
</dbReference>
<dbReference type="EMBL" id="CP000910">
    <property type="protein sequence ID" value="ABY24439.1"/>
    <property type="molecule type" value="Genomic_DNA"/>
</dbReference>
<dbReference type="InterPro" id="IPR008554">
    <property type="entry name" value="Glutaredoxin-like"/>
</dbReference>
<dbReference type="Pfam" id="PF05768">
    <property type="entry name" value="Glrx-like"/>
    <property type="match status" value="1"/>
</dbReference>
<dbReference type="Proteomes" id="UP000002007">
    <property type="component" value="Chromosome"/>
</dbReference>
<evidence type="ECO:0000313" key="2">
    <source>
        <dbReference type="Proteomes" id="UP000002007"/>
    </source>
</evidence>
<organism evidence="1 2">
    <name type="scientific">Renibacterium salmoninarum (strain ATCC 33209 / DSM 20767 / JCM 11484 / NBRC 15589 / NCIMB 2235)</name>
    <dbReference type="NCBI Taxonomy" id="288705"/>
    <lineage>
        <taxon>Bacteria</taxon>
        <taxon>Bacillati</taxon>
        <taxon>Actinomycetota</taxon>
        <taxon>Actinomycetes</taxon>
        <taxon>Micrococcales</taxon>
        <taxon>Micrococcaceae</taxon>
        <taxon>Renibacterium</taxon>
    </lineage>
</organism>
<dbReference type="Gene3D" id="3.40.30.10">
    <property type="entry name" value="Glutaredoxin"/>
    <property type="match status" value="1"/>
</dbReference>
<protein>
    <submittedName>
        <fullName evidence="1">Glutaredoxin</fullName>
    </submittedName>
</protein>
<dbReference type="AlphaFoldDB" id="A9WS07"/>
<sequence>MRQDAVILLVKPNCHLCEDARAVVHEVTAEFGVAFSELSIAEDVDLATKYVDEVPVLLIDGIQRDFWTIDPVRLRRLLAARN</sequence>
<name>A9WS07_RENSM</name>
<dbReference type="KEGG" id="rsa:RSal33209_2714"/>
<dbReference type="eggNOG" id="COG0526">
    <property type="taxonomic scope" value="Bacteria"/>
</dbReference>
<reference evidence="2" key="1">
    <citation type="journal article" date="2008" name="J. Bacteriol.">
        <title>Genome sequence of the fish pathogen Renibacterium salmoninarum suggests reductive evolution away from an environmental Arthrobacter ancestor.</title>
        <authorList>
            <person name="Wiens G.D."/>
            <person name="Rockey D.D."/>
            <person name="Wu Z."/>
            <person name="Chang J."/>
            <person name="Levy R."/>
            <person name="Crane S."/>
            <person name="Chen D.S."/>
            <person name="Capri G.R."/>
            <person name="Burnett J.R."/>
            <person name="Sudheesh P.S."/>
            <person name="Schipma M.J."/>
            <person name="Burd H."/>
            <person name="Bhattacharyya A."/>
            <person name="Rhodes L.D."/>
            <person name="Kaul R."/>
            <person name="Strom M.S."/>
        </authorList>
    </citation>
    <scope>NUCLEOTIDE SEQUENCE [LARGE SCALE GENOMIC DNA]</scope>
    <source>
        <strain evidence="2">ATCC 33209 / DSM 20767 / JCM 11484 / NBRC 15589 / NCIMB 2235</strain>
    </source>
</reference>
<dbReference type="InterPro" id="IPR036249">
    <property type="entry name" value="Thioredoxin-like_sf"/>
</dbReference>
<keyword evidence="2" id="KW-1185">Reference proteome</keyword>
<accession>A9WS07</accession>
<dbReference type="RefSeq" id="WP_012246094.1">
    <property type="nucleotide sequence ID" value="NC_010168.1"/>
</dbReference>
<proteinExistence type="predicted"/>
<dbReference type="STRING" id="288705.RSal33209_2714"/>